<dbReference type="InterPro" id="IPR015424">
    <property type="entry name" value="PyrdxlP-dep_Trfase"/>
</dbReference>
<dbReference type="EMBL" id="PNHP01000001">
    <property type="protein sequence ID" value="PMC82590.1"/>
    <property type="molecule type" value="Genomic_DNA"/>
</dbReference>
<evidence type="ECO:0000313" key="2">
    <source>
        <dbReference type="Proteomes" id="UP000235658"/>
    </source>
</evidence>
<dbReference type="AlphaFoldDB" id="A0A2N6UL49"/>
<dbReference type="Gene3D" id="3.90.1150.60">
    <property type="entry name" value="Methioning gamme-lyase, C-terminal domain"/>
    <property type="match status" value="1"/>
</dbReference>
<accession>A0A2N6UL49</accession>
<organism evidence="1 2">
    <name type="scientific">Anaerococcus hydrogenalis</name>
    <dbReference type="NCBI Taxonomy" id="33029"/>
    <lineage>
        <taxon>Bacteria</taxon>
        <taxon>Bacillati</taxon>
        <taxon>Bacillota</taxon>
        <taxon>Tissierellia</taxon>
        <taxon>Tissierellales</taxon>
        <taxon>Peptoniphilaceae</taxon>
        <taxon>Anaerococcus</taxon>
    </lineage>
</organism>
<dbReference type="InterPro" id="IPR015421">
    <property type="entry name" value="PyrdxlP-dep_Trfase_major"/>
</dbReference>
<name>A0A2N6UL49_9FIRM</name>
<proteinExistence type="predicted"/>
<dbReference type="Proteomes" id="UP000235658">
    <property type="component" value="Unassembled WGS sequence"/>
</dbReference>
<dbReference type="Gene3D" id="3.40.640.10">
    <property type="entry name" value="Type I PLP-dependent aspartate aminotransferase-like (Major domain)"/>
    <property type="match status" value="1"/>
</dbReference>
<dbReference type="GeneID" id="84578015"/>
<sequence>MIYNKFYNIDENIEEYVEKIDISLENRFKKLDKISEYNQIKVLKAFNENNLSSIHFNSATGYGYADIGRDVVESIFSSIFKSEDSLVRPNIVSGTHAISLVLFSLLNYGDKILSINGDPYDTLQQVIGIEGNKKGNLISKGIKYDKIDLKNDQEIQYDKIKDKLKNDIKLVMIQRSTGYTNRRAFSIEEIERAIKAIREVNEDVIIFVDNCYGEFTETKEPIEIGADIIAGSLIKNLGGGIALTGGYISGKKDLVEYCSNTLTAPGIGKDEGLSFGTTRGVLQGLYYSSKTTIESIKVALLFAKAFDNLGFEIIPTMDDPRSDIVQAIKLKSSERLELFAKAIQESCSVDCNLTPIADDMPGYEDKVIMSSGGFVEGATSELSCDGPLRKPYTVYLQGGLNKFHGKLALMKVLEKYIDNKVLDQKSLKINS</sequence>
<evidence type="ECO:0008006" key="3">
    <source>
        <dbReference type="Google" id="ProtNLM"/>
    </source>
</evidence>
<dbReference type="PANTHER" id="PTHR46658">
    <property type="entry name" value="CYS OR MET METABOLISM PYRIDOXAL-PHOSPHATE-DEPENDENT ENZYME"/>
    <property type="match status" value="1"/>
</dbReference>
<gene>
    <name evidence="1" type="ORF">CJ192_02325</name>
</gene>
<protein>
    <recommendedName>
        <fullName evidence="3">Aluminum resistance protein</fullName>
    </recommendedName>
</protein>
<evidence type="ECO:0000313" key="1">
    <source>
        <dbReference type="EMBL" id="PMC82590.1"/>
    </source>
</evidence>
<dbReference type="Pfam" id="PF06838">
    <property type="entry name" value="Met_gamma_lyase"/>
    <property type="match status" value="1"/>
</dbReference>
<reference evidence="1 2" key="1">
    <citation type="submission" date="2017-09" db="EMBL/GenBank/DDBJ databases">
        <title>Bacterial strain isolated from the female urinary microbiota.</title>
        <authorList>
            <person name="Thomas-White K."/>
            <person name="Kumar N."/>
            <person name="Forster S."/>
            <person name="Putonti C."/>
            <person name="Lawley T."/>
            <person name="Wolfe A.J."/>
        </authorList>
    </citation>
    <scope>NUCLEOTIDE SEQUENCE [LARGE SCALE GENOMIC DNA]</scope>
    <source>
        <strain evidence="1 2">UMB0204</strain>
    </source>
</reference>
<dbReference type="SUPFAM" id="SSF53383">
    <property type="entry name" value="PLP-dependent transferases"/>
    <property type="match status" value="1"/>
</dbReference>
<comment type="caution">
    <text evidence="1">The sequence shown here is derived from an EMBL/GenBank/DDBJ whole genome shotgun (WGS) entry which is preliminary data.</text>
</comment>
<dbReference type="RefSeq" id="WP_102197616.1">
    <property type="nucleotide sequence ID" value="NZ_PNHP01000001.1"/>
</dbReference>
<dbReference type="InterPro" id="IPR009651">
    <property type="entry name" value="Met_g_lyase_put"/>
</dbReference>
<dbReference type="PANTHER" id="PTHR46658:SF1">
    <property type="entry name" value="CYS OR MET METABOLISM PYRIDOXAL-PHOSPHATE-DEPENDENT ENZYME"/>
    <property type="match status" value="1"/>
</dbReference>